<name>A0ABV9NWW0_9BACI</name>
<dbReference type="NCBIfam" id="NF005806">
    <property type="entry name" value="PRK07666.1"/>
    <property type="match status" value="1"/>
</dbReference>
<dbReference type="InterPro" id="IPR002347">
    <property type="entry name" value="SDR_fam"/>
</dbReference>
<organism evidence="5 6">
    <name type="scientific">Bacillus daqingensis</name>
    <dbReference type="NCBI Taxonomy" id="872396"/>
    <lineage>
        <taxon>Bacteria</taxon>
        <taxon>Bacillati</taxon>
        <taxon>Bacillota</taxon>
        <taxon>Bacilli</taxon>
        <taxon>Bacillales</taxon>
        <taxon>Bacillaceae</taxon>
        <taxon>Bacillus</taxon>
    </lineage>
</organism>
<evidence type="ECO:0000313" key="6">
    <source>
        <dbReference type="Proteomes" id="UP001595896"/>
    </source>
</evidence>
<feature type="domain" description="Ketoreductase" evidence="4">
    <location>
        <begin position="7"/>
        <end position="207"/>
    </location>
</feature>
<dbReference type="PIRSF" id="PIRSF000126">
    <property type="entry name" value="11-beta-HSD1"/>
    <property type="match status" value="1"/>
</dbReference>
<dbReference type="SUPFAM" id="SSF51735">
    <property type="entry name" value="NAD(P)-binding Rossmann-fold domains"/>
    <property type="match status" value="1"/>
</dbReference>
<dbReference type="PROSITE" id="PS00061">
    <property type="entry name" value="ADH_SHORT"/>
    <property type="match status" value="1"/>
</dbReference>
<dbReference type="InterPro" id="IPR057326">
    <property type="entry name" value="KR_dom"/>
</dbReference>
<evidence type="ECO:0000256" key="1">
    <source>
        <dbReference type="ARBA" id="ARBA00006484"/>
    </source>
</evidence>
<evidence type="ECO:0000313" key="5">
    <source>
        <dbReference type="EMBL" id="MFC4736049.1"/>
    </source>
</evidence>
<dbReference type="PANTHER" id="PTHR44196">
    <property type="entry name" value="DEHYDROGENASE/REDUCTASE SDR FAMILY MEMBER 7B"/>
    <property type="match status" value="1"/>
</dbReference>
<dbReference type="SMART" id="SM00822">
    <property type="entry name" value="PKS_KR"/>
    <property type="match status" value="1"/>
</dbReference>
<dbReference type="PRINTS" id="PR00080">
    <property type="entry name" value="SDRFAMILY"/>
</dbReference>
<evidence type="ECO:0000256" key="3">
    <source>
        <dbReference type="RuleBase" id="RU000363"/>
    </source>
</evidence>
<gene>
    <name evidence="5" type="ORF">ACFO4L_05560</name>
</gene>
<comment type="similarity">
    <text evidence="1 3">Belongs to the short-chain dehydrogenases/reductases (SDR) family.</text>
</comment>
<dbReference type="Pfam" id="PF00106">
    <property type="entry name" value="adh_short"/>
    <property type="match status" value="1"/>
</dbReference>
<dbReference type="InterPro" id="IPR020904">
    <property type="entry name" value="Sc_DH/Rdtase_CS"/>
</dbReference>
<accession>A0ABV9NWW0</accession>
<comment type="caution">
    <text evidence="5">The sequence shown here is derived from an EMBL/GenBank/DDBJ whole genome shotgun (WGS) entry which is preliminary data.</text>
</comment>
<dbReference type="Gene3D" id="3.40.50.720">
    <property type="entry name" value="NAD(P)-binding Rossmann-like Domain"/>
    <property type="match status" value="1"/>
</dbReference>
<dbReference type="EMBL" id="JBHSGK010000004">
    <property type="protein sequence ID" value="MFC4736049.1"/>
    <property type="molecule type" value="Genomic_DNA"/>
</dbReference>
<dbReference type="InterPro" id="IPR036291">
    <property type="entry name" value="NAD(P)-bd_dom_sf"/>
</dbReference>
<protein>
    <submittedName>
        <fullName evidence="5">3-ketoacyl-ACP reductase</fullName>
    </submittedName>
</protein>
<evidence type="ECO:0000256" key="2">
    <source>
        <dbReference type="ARBA" id="ARBA00023002"/>
    </source>
</evidence>
<dbReference type="PRINTS" id="PR00081">
    <property type="entry name" value="GDHRDH"/>
</dbReference>
<dbReference type="RefSeq" id="WP_377908707.1">
    <property type="nucleotide sequence ID" value="NZ_JBHSGK010000004.1"/>
</dbReference>
<sequence length="237" mass="25454">MQSLAGKNVLITGAGRGIGRETAKALAAEGCRIGLLSRSEGPLHETERLVAEAGVPSASAAADVADEADVKEAVRKLEEELGSFDILINNAGIGRKGDFMELSADDWQKVLQTNVMGIVHVTQAVLPGMQKKQRGDIINISSMSGLKGTRGSSAYSASKFAVIGLGEALMQEVRHDNIRVSTLTPSLVETDMTRPGEERQPDKFMQPEDLAEYMVAALKLEQRTFIKTAALWGTNPF</sequence>
<reference evidence="6" key="1">
    <citation type="journal article" date="2019" name="Int. J. Syst. Evol. Microbiol.">
        <title>The Global Catalogue of Microorganisms (GCM) 10K type strain sequencing project: providing services to taxonomists for standard genome sequencing and annotation.</title>
        <authorList>
            <consortium name="The Broad Institute Genomics Platform"/>
            <consortium name="The Broad Institute Genome Sequencing Center for Infectious Disease"/>
            <person name="Wu L."/>
            <person name="Ma J."/>
        </authorList>
    </citation>
    <scope>NUCLEOTIDE SEQUENCE [LARGE SCALE GENOMIC DNA]</scope>
    <source>
        <strain evidence="6">JCM 12165</strain>
    </source>
</reference>
<dbReference type="PANTHER" id="PTHR44196:SF1">
    <property type="entry name" value="DEHYDROGENASE_REDUCTASE SDR FAMILY MEMBER 7B"/>
    <property type="match status" value="1"/>
</dbReference>
<dbReference type="Proteomes" id="UP001595896">
    <property type="component" value="Unassembled WGS sequence"/>
</dbReference>
<keyword evidence="6" id="KW-1185">Reference proteome</keyword>
<keyword evidence="2" id="KW-0560">Oxidoreductase</keyword>
<evidence type="ECO:0000259" key="4">
    <source>
        <dbReference type="SMART" id="SM00822"/>
    </source>
</evidence>
<proteinExistence type="inferred from homology"/>
<dbReference type="CDD" id="cd05233">
    <property type="entry name" value="SDR_c"/>
    <property type="match status" value="1"/>
</dbReference>